<dbReference type="SUPFAM" id="SSF53850">
    <property type="entry name" value="Periplasmic binding protein-like II"/>
    <property type="match status" value="1"/>
</dbReference>
<feature type="signal peptide" evidence="2">
    <location>
        <begin position="1"/>
        <end position="25"/>
    </location>
</feature>
<reference evidence="4 5" key="1">
    <citation type="submission" date="2022-10" db="EMBL/GenBank/DDBJ databases">
        <title>Defluviimonas sp. nov., isolated from ocean surface water.</title>
        <authorList>
            <person name="He W."/>
            <person name="Wang L."/>
            <person name="Zhang D.-F."/>
        </authorList>
    </citation>
    <scope>NUCLEOTIDE SEQUENCE [LARGE SCALE GENOMIC DNA]</scope>
    <source>
        <strain evidence="4 5">WL0075</strain>
    </source>
</reference>
<evidence type="ECO:0000313" key="5">
    <source>
        <dbReference type="Proteomes" id="UP001652503"/>
    </source>
</evidence>
<protein>
    <submittedName>
        <fullName evidence="4">Transporter substrate-binding domain-containing protein</fullName>
    </submittedName>
</protein>
<dbReference type="Gene3D" id="3.40.190.10">
    <property type="entry name" value="Periplasmic binding protein-like II"/>
    <property type="match status" value="2"/>
</dbReference>
<keyword evidence="5" id="KW-1185">Reference proteome</keyword>
<evidence type="ECO:0000313" key="4">
    <source>
        <dbReference type="EMBL" id="MCV2864578.1"/>
    </source>
</evidence>
<dbReference type="InterPro" id="IPR001638">
    <property type="entry name" value="Solute-binding_3/MltF_N"/>
</dbReference>
<accession>A0ABT2Z0A4</accession>
<feature type="chain" id="PRO_5045052806" evidence="2">
    <location>
        <begin position="26"/>
        <end position="282"/>
    </location>
</feature>
<organism evidence="4 5">
    <name type="scientific">Albidovulum sediminicola</name>
    <dbReference type="NCBI Taxonomy" id="2984331"/>
    <lineage>
        <taxon>Bacteria</taxon>
        <taxon>Pseudomonadati</taxon>
        <taxon>Pseudomonadota</taxon>
        <taxon>Alphaproteobacteria</taxon>
        <taxon>Rhodobacterales</taxon>
        <taxon>Paracoccaceae</taxon>
        <taxon>Albidovulum</taxon>
    </lineage>
</organism>
<dbReference type="SMART" id="SM00062">
    <property type="entry name" value="PBPb"/>
    <property type="match status" value="1"/>
</dbReference>
<dbReference type="PANTHER" id="PTHR35936:SF17">
    <property type="entry name" value="ARGININE-BINDING EXTRACELLULAR PROTEIN ARTP"/>
    <property type="match status" value="1"/>
</dbReference>
<name>A0ABT2Z0A4_9RHOB</name>
<comment type="caution">
    <text evidence="4">The sequence shown here is derived from an EMBL/GenBank/DDBJ whole genome shotgun (WGS) entry which is preliminary data.</text>
</comment>
<dbReference type="PANTHER" id="PTHR35936">
    <property type="entry name" value="MEMBRANE-BOUND LYTIC MUREIN TRANSGLYCOSYLASE F"/>
    <property type="match status" value="1"/>
</dbReference>
<sequence>MTSKLTTALFIAGGLLASSALSANAGPLTDRIAAGEPIRIGFSNIPIWGYPDEKGDPKGFVNEIALGILAKMGYTDVETSVTDWGGLIPGLQANRYDLITGGLYILGSRCENINFSEPIIVTGDAFLVSAGNPKNLNNYKDVLAQSDTILAMYAGSNTVEAARKEGLDDAQIMQLPGPAEVLAAMKSGRADAAALTYFEAVDFAAQSDGKFEITDPNALPDWTKNWVGVGFRFEDEDFMKEFNAALAGYVGSEEMLAAVQEYGVTEVNVPQGEATEWVCANR</sequence>
<keyword evidence="1 2" id="KW-0732">Signal</keyword>
<feature type="domain" description="Solute-binding protein family 3/N-terminal" evidence="3">
    <location>
        <begin position="37"/>
        <end position="266"/>
    </location>
</feature>
<dbReference type="EMBL" id="JAOWLA010000005">
    <property type="protein sequence ID" value="MCV2864578.1"/>
    <property type="molecule type" value="Genomic_DNA"/>
</dbReference>
<proteinExistence type="predicted"/>
<evidence type="ECO:0000256" key="2">
    <source>
        <dbReference type="SAM" id="SignalP"/>
    </source>
</evidence>
<dbReference type="Proteomes" id="UP001652503">
    <property type="component" value="Unassembled WGS sequence"/>
</dbReference>
<dbReference type="RefSeq" id="WP_263721089.1">
    <property type="nucleotide sequence ID" value="NZ_JAOWLA010000005.1"/>
</dbReference>
<gene>
    <name evidence="4" type="ORF">OE647_07470</name>
</gene>
<evidence type="ECO:0000259" key="3">
    <source>
        <dbReference type="SMART" id="SM00062"/>
    </source>
</evidence>
<dbReference type="Pfam" id="PF00497">
    <property type="entry name" value="SBP_bac_3"/>
    <property type="match status" value="1"/>
</dbReference>
<evidence type="ECO:0000256" key="1">
    <source>
        <dbReference type="ARBA" id="ARBA00022729"/>
    </source>
</evidence>